<dbReference type="EMBL" id="JAYGHK010000065">
    <property type="protein sequence ID" value="MEA5609871.1"/>
    <property type="molecule type" value="Genomic_DNA"/>
</dbReference>
<evidence type="ECO:0000259" key="1">
    <source>
        <dbReference type="Pfam" id="PF08972"/>
    </source>
</evidence>
<dbReference type="InterPro" id="IPR015066">
    <property type="entry name" value="DUF1902"/>
</dbReference>
<protein>
    <submittedName>
        <fullName evidence="3">DUF1902 domain-containing protein</fullName>
    </submittedName>
</protein>
<gene>
    <name evidence="2" type="ORF">VB695_17665</name>
    <name evidence="3" type="ORF">VB695_17730</name>
</gene>
<keyword evidence="4" id="KW-1185">Reference proteome</keyword>
<comment type="caution">
    <text evidence="3">The sequence shown here is derived from an EMBL/GenBank/DDBJ whole genome shotgun (WGS) entry which is preliminary data.</text>
</comment>
<organism evidence="3 4">
    <name type="scientific">Nodularia spumigena UHCC 0060</name>
    <dbReference type="NCBI Taxonomy" id="3110300"/>
    <lineage>
        <taxon>Bacteria</taxon>
        <taxon>Bacillati</taxon>
        <taxon>Cyanobacteriota</taxon>
        <taxon>Cyanophyceae</taxon>
        <taxon>Nostocales</taxon>
        <taxon>Nodulariaceae</taxon>
        <taxon>Nodularia</taxon>
    </lineage>
</organism>
<dbReference type="SUPFAM" id="SSF143100">
    <property type="entry name" value="TTHA1013/TTHA0281-like"/>
    <property type="match status" value="1"/>
</dbReference>
<accession>A0ABU5UUC9</accession>
<feature type="domain" description="DUF1902" evidence="1">
    <location>
        <begin position="7"/>
        <end position="71"/>
    </location>
</feature>
<name>A0ABU5UUC9_NODSP</name>
<proteinExistence type="predicted"/>
<dbReference type="InterPro" id="IPR035069">
    <property type="entry name" value="TTHA1013/TTHA0281-like"/>
</dbReference>
<sequence>MEPTITIKVQAFWDAEASVWVADAKNLPGLVTEAETIEQLTKKLEIMIPELMELNQASSFGKKPVVLDLTSHFQQPIGVGC</sequence>
<evidence type="ECO:0000313" key="3">
    <source>
        <dbReference type="EMBL" id="MEA5609884.1"/>
    </source>
</evidence>
<evidence type="ECO:0000313" key="2">
    <source>
        <dbReference type="EMBL" id="MEA5609871.1"/>
    </source>
</evidence>
<dbReference type="EMBL" id="JAYGHK010000065">
    <property type="protein sequence ID" value="MEA5609884.1"/>
    <property type="molecule type" value="Genomic_DNA"/>
</dbReference>
<evidence type="ECO:0000313" key="4">
    <source>
        <dbReference type="Proteomes" id="UP001303285"/>
    </source>
</evidence>
<reference evidence="3 4" key="1">
    <citation type="submission" date="2023-12" db="EMBL/GenBank/DDBJ databases">
        <title>Baltic Sea Cyanobacteria.</title>
        <authorList>
            <person name="Delbaje E."/>
            <person name="Fewer D.P."/>
            <person name="Shishido T.K."/>
        </authorList>
    </citation>
    <scope>NUCLEOTIDE SEQUENCE [LARGE SCALE GENOMIC DNA]</scope>
    <source>
        <strain evidence="3 4">UHCC 0060</strain>
    </source>
</reference>
<dbReference type="RefSeq" id="WP_323210020.1">
    <property type="nucleotide sequence ID" value="NZ_JAYGHK010000065.1"/>
</dbReference>
<dbReference type="Proteomes" id="UP001303285">
    <property type="component" value="Unassembled WGS sequence"/>
</dbReference>
<dbReference type="Pfam" id="PF08972">
    <property type="entry name" value="DUF1902"/>
    <property type="match status" value="1"/>
</dbReference>
<dbReference type="Gene3D" id="3.30.2390.10">
    <property type="entry name" value="TTHA1013-like"/>
    <property type="match status" value="1"/>
</dbReference>